<comment type="function">
    <text evidence="6">Putative transcription activator involved in regulating light control of development.</text>
</comment>
<evidence type="ECO:0000256" key="2">
    <source>
        <dbReference type="ARBA" id="ARBA00022723"/>
    </source>
</evidence>
<keyword evidence="4 6" id="KW-0862">Zinc</keyword>
<reference evidence="9 10" key="1">
    <citation type="submission" date="2022-03" db="EMBL/GenBank/DDBJ databases">
        <authorList>
            <person name="Nunn A."/>
            <person name="Chopra R."/>
            <person name="Nunn A."/>
            <person name="Contreras Garrido A."/>
        </authorList>
    </citation>
    <scope>NUCLEOTIDE SEQUENCE [LARGE SCALE GENOMIC DNA]</scope>
</reference>
<dbReference type="PANTHER" id="PTHR31669:SF228">
    <property type="entry name" value="PROTEIN FAR1-RELATED SEQUENCE 8"/>
    <property type="match status" value="1"/>
</dbReference>
<feature type="domain" description="SWIM-type" evidence="8">
    <location>
        <begin position="364"/>
        <end position="403"/>
    </location>
</feature>
<dbReference type="GO" id="GO:0006355">
    <property type="term" value="P:regulation of DNA-templated transcription"/>
    <property type="evidence" value="ECO:0007669"/>
    <property type="project" value="UniProtKB-UniRule"/>
</dbReference>
<feature type="region of interest" description="Disordered" evidence="7">
    <location>
        <begin position="164"/>
        <end position="190"/>
    </location>
</feature>
<dbReference type="Pfam" id="PF03101">
    <property type="entry name" value="FAR1"/>
    <property type="match status" value="1"/>
</dbReference>
<dbReference type="SMART" id="SM00575">
    <property type="entry name" value="ZnF_PMZ"/>
    <property type="match status" value="1"/>
</dbReference>
<dbReference type="PROSITE" id="PS50966">
    <property type="entry name" value="ZF_SWIM"/>
    <property type="match status" value="1"/>
</dbReference>
<dbReference type="PANTHER" id="PTHR31669">
    <property type="entry name" value="PROTEIN FAR1-RELATED SEQUENCE 10-RELATED"/>
    <property type="match status" value="1"/>
</dbReference>
<dbReference type="Proteomes" id="UP000836841">
    <property type="component" value="Chromosome 5"/>
</dbReference>
<dbReference type="InterPro" id="IPR031052">
    <property type="entry name" value="FHY3/FAR1"/>
</dbReference>
<evidence type="ECO:0000313" key="9">
    <source>
        <dbReference type="EMBL" id="CAH2068012.1"/>
    </source>
</evidence>
<dbReference type="GO" id="GO:0008270">
    <property type="term" value="F:zinc ion binding"/>
    <property type="evidence" value="ECO:0007669"/>
    <property type="project" value="UniProtKB-UniRule"/>
</dbReference>
<feature type="compositionally biased region" description="Basic residues" evidence="7">
    <location>
        <begin position="171"/>
        <end position="181"/>
    </location>
</feature>
<dbReference type="InterPro" id="IPR007527">
    <property type="entry name" value="Znf_SWIM"/>
</dbReference>
<sequence length="485" mass="55267">MIGSSVYSPPDESLSPNPNNLCITIEEGSPSSEQVVVQDGDNAHLQIDCDGLLDEIAAESKCPVTPPVTGMEFDSYDDAYSFYNSYARELGFAIRVKSSWTKRNSKEKRGAVLCCNCEGFKMVKDANSRRKETRTGCQAMVRLRLIELDRWKVDEVKLLHNHSFDPERAHNSKSHKNGPTKRKPEPPPLDVQVRTIKLYRALAPIDTPNSSAETSDPSHDHSHSSRRLDLRGVSEVFPRAHHRLSLTHVLQTISQSVAGLHDSESFRMALNRVVYGFLKVQDFEMAWEEMIIRFGLTNHETIKALFQDRQQWAPVYLKDTFLALALSFPLGNASAPFIFSDYVHQHTSLREFLEEREGEKVRDFEVMYETGASAEVRCFCACGGFSFNGYQCRHVLALLSHMGLEEVPSQYILQRWRKDVNRLYVADFGSGRVDIMNPAQWYEHLHRRAIQVVEQGMRSKEHCRVALEAFKESVNNVRLVTEKPS</sequence>
<dbReference type="GO" id="GO:0005634">
    <property type="term" value="C:nucleus"/>
    <property type="evidence" value="ECO:0007669"/>
    <property type="project" value="UniProtKB-SubCell"/>
</dbReference>
<evidence type="ECO:0000256" key="5">
    <source>
        <dbReference type="PROSITE-ProRule" id="PRU00325"/>
    </source>
</evidence>
<evidence type="ECO:0000313" key="10">
    <source>
        <dbReference type="Proteomes" id="UP000836841"/>
    </source>
</evidence>
<protein>
    <recommendedName>
        <fullName evidence="6">Protein FAR1-RELATED SEQUENCE</fullName>
    </recommendedName>
</protein>
<organism evidence="9 10">
    <name type="scientific">Thlaspi arvense</name>
    <name type="common">Field penny-cress</name>
    <dbReference type="NCBI Taxonomy" id="13288"/>
    <lineage>
        <taxon>Eukaryota</taxon>
        <taxon>Viridiplantae</taxon>
        <taxon>Streptophyta</taxon>
        <taxon>Embryophyta</taxon>
        <taxon>Tracheophyta</taxon>
        <taxon>Spermatophyta</taxon>
        <taxon>Magnoliopsida</taxon>
        <taxon>eudicotyledons</taxon>
        <taxon>Gunneridae</taxon>
        <taxon>Pentapetalae</taxon>
        <taxon>rosids</taxon>
        <taxon>malvids</taxon>
        <taxon>Brassicales</taxon>
        <taxon>Brassicaceae</taxon>
        <taxon>Thlaspideae</taxon>
        <taxon>Thlaspi</taxon>
    </lineage>
</organism>
<dbReference type="Pfam" id="PF04434">
    <property type="entry name" value="SWIM"/>
    <property type="match status" value="1"/>
</dbReference>
<gene>
    <name evidence="9" type="ORF">TAV2_LOCUS15760</name>
</gene>
<keyword evidence="6" id="KW-0539">Nucleus</keyword>
<name>A0AAU9SP27_THLAR</name>
<evidence type="ECO:0000256" key="7">
    <source>
        <dbReference type="SAM" id="MobiDB-lite"/>
    </source>
</evidence>
<feature type="region of interest" description="Disordered" evidence="7">
    <location>
        <begin position="206"/>
        <end position="227"/>
    </location>
</feature>
<dbReference type="EMBL" id="OU466861">
    <property type="protein sequence ID" value="CAH2068012.1"/>
    <property type="molecule type" value="Genomic_DNA"/>
</dbReference>
<feature type="compositionally biased region" description="Basic and acidic residues" evidence="7">
    <location>
        <begin position="216"/>
        <end position="227"/>
    </location>
</feature>
<accession>A0AAU9SP27</accession>
<dbReference type="InterPro" id="IPR004330">
    <property type="entry name" value="FAR1_DNA_bnd_dom"/>
</dbReference>
<evidence type="ECO:0000256" key="3">
    <source>
        <dbReference type="ARBA" id="ARBA00022771"/>
    </source>
</evidence>
<comment type="similarity">
    <text evidence="1 6">Belongs to the FHY3/FAR1 family.</text>
</comment>
<keyword evidence="3 5" id="KW-0863">Zinc-finger</keyword>
<proteinExistence type="inferred from homology"/>
<comment type="subcellular location">
    <subcellularLocation>
        <location evidence="6">Nucleus</location>
    </subcellularLocation>
</comment>
<keyword evidence="2 6" id="KW-0479">Metal-binding</keyword>
<evidence type="ECO:0000256" key="1">
    <source>
        <dbReference type="ARBA" id="ARBA00005889"/>
    </source>
</evidence>
<dbReference type="AlphaFoldDB" id="A0AAU9SP27"/>
<evidence type="ECO:0000259" key="8">
    <source>
        <dbReference type="PROSITE" id="PS50966"/>
    </source>
</evidence>
<evidence type="ECO:0000256" key="4">
    <source>
        <dbReference type="ARBA" id="ARBA00022833"/>
    </source>
</evidence>
<keyword evidence="10" id="KW-1185">Reference proteome</keyword>
<evidence type="ECO:0000256" key="6">
    <source>
        <dbReference type="RuleBase" id="RU367018"/>
    </source>
</evidence>
<dbReference type="InterPro" id="IPR006564">
    <property type="entry name" value="Znf_PMZ"/>
</dbReference>